<evidence type="ECO:0000256" key="1">
    <source>
        <dbReference type="ARBA" id="ARBA00004123"/>
    </source>
</evidence>
<protein>
    <submittedName>
        <fullName evidence="4">Heterochromatin-associated protein HP1, CHROMO domain protein</fullName>
    </submittedName>
</protein>
<evidence type="ECO:0000259" key="3">
    <source>
        <dbReference type="PROSITE" id="PS50013"/>
    </source>
</evidence>
<dbReference type="SMART" id="SM00298">
    <property type="entry name" value="CHROMO"/>
    <property type="match status" value="1"/>
</dbReference>
<accession>L7JZ56</accession>
<evidence type="ECO:0000313" key="4">
    <source>
        <dbReference type="EMBL" id="ELQ76331.1"/>
    </source>
</evidence>
<dbReference type="AlphaFoldDB" id="L7JZ56"/>
<dbReference type="PANTHER" id="PTHR22812">
    <property type="entry name" value="CHROMOBOX PROTEIN"/>
    <property type="match status" value="1"/>
</dbReference>
<dbReference type="InterPro" id="IPR051219">
    <property type="entry name" value="Heterochromatin_chromo-domain"/>
</dbReference>
<evidence type="ECO:0000256" key="2">
    <source>
        <dbReference type="ARBA" id="ARBA00023242"/>
    </source>
</evidence>
<dbReference type="HOGENOM" id="CLU_045874_2_0_1"/>
<name>L7JZ56_TRAHO</name>
<organism evidence="4 5">
    <name type="scientific">Trachipleistophora hominis</name>
    <name type="common">Microsporidian parasite</name>
    <dbReference type="NCBI Taxonomy" id="72359"/>
    <lineage>
        <taxon>Eukaryota</taxon>
        <taxon>Fungi</taxon>
        <taxon>Fungi incertae sedis</taxon>
        <taxon>Microsporidia</taxon>
        <taxon>Pleistophoridae</taxon>
        <taxon>Trachipleistophora</taxon>
    </lineage>
</organism>
<reference evidence="4 5" key="1">
    <citation type="journal article" date="2012" name="PLoS Pathog.">
        <title>The genome of the obligate intracellular parasite Trachipleistophora hominis: new insights into microsporidian genome dynamics and reductive evolution.</title>
        <authorList>
            <person name="Heinz E."/>
            <person name="Williams T.A."/>
            <person name="Nakjang S."/>
            <person name="Noel C.J."/>
            <person name="Swan D.C."/>
            <person name="Goldberg A.V."/>
            <person name="Harris S.R."/>
            <person name="Weinmaier T."/>
            <person name="Markert S."/>
            <person name="Becher D."/>
            <person name="Bernhardt J."/>
            <person name="Dagan T."/>
            <person name="Hacker C."/>
            <person name="Lucocq J.M."/>
            <person name="Schweder T."/>
            <person name="Rattei T."/>
            <person name="Hall N."/>
            <person name="Hirt R.P."/>
            <person name="Embley T.M."/>
        </authorList>
    </citation>
    <scope>NUCLEOTIDE SEQUENCE [LARGE SCALE GENOMIC DNA]</scope>
</reference>
<gene>
    <name evidence="4" type="ORF">THOM_0707</name>
</gene>
<dbReference type="PRINTS" id="PR00504">
    <property type="entry name" value="CHROMODOMAIN"/>
</dbReference>
<dbReference type="SUPFAM" id="SSF54160">
    <property type="entry name" value="Chromo domain-like"/>
    <property type="match status" value="2"/>
</dbReference>
<dbReference type="InterPro" id="IPR017984">
    <property type="entry name" value="Chromo_dom_subgr"/>
</dbReference>
<dbReference type="GO" id="GO:0005634">
    <property type="term" value="C:nucleus"/>
    <property type="evidence" value="ECO:0007669"/>
    <property type="project" value="UniProtKB-SubCell"/>
</dbReference>
<keyword evidence="5" id="KW-1185">Reference proteome</keyword>
<evidence type="ECO:0000313" key="5">
    <source>
        <dbReference type="Proteomes" id="UP000011185"/>
    </source>
</evidence>
<comment type="subcellular location">
    <subcellularLocation>
        <location evidence="1">Nucleus</location>
    </subcellularLocation>
</comment>
<dbReference type="InParanoid" id="L7JZ56"/>
<dbReference type="PROSITE" id="PS50013">
    <property type="entry name" value="CHROMO_2"/>
    <property type="match status" value="1"/>
</dbReference>
<dbReference type="InterPro" id="IPR023780">
    <property type="entry name" value="Chromo_domain"/>
</dbReference>
<proteinExistence type="predicted"/>
<dbReference type="VEuPathDB" id="MicrosporidiaDB:THOM_0707"/>
<dbReference type="Pfam" id="PF01393">
    <property type="entry name" value="Chromo_shadow"/>
    <property type="match status" value="1"/>
</dbReference>
<dbReference type="InterPro" id="IPR000953">
    <property type="entry name" value="Chromo/chromo_shadow_dom"/>
</dbReference>
<sequence length="138" mass="16380">MSDDNIYQVEKIVDSRIYKGKKQYLIKWEGFPSNENTWEYAKDIFSKELIEQFEQERKQKKKGAVKPKTVPEVTNEWAREVNNIENVYMDEKKNKLMVDILFNSGKKMSVDAKTVHQKCPVALLEYYEKNISFTDEVE</sequence>
<dbReference type="CDD" id="cd00024">
    <property type="entry name" value="CD_CSD"/>
    <property type="match status" value="1"/>
</dbReference>
<dbReference type="STRING" id="72359.L7JZ56"/>
<keyword evidence="2" id="KW-0539">Nucleus</keyword>
<dbReference type="InterPro" id="IPR016197">
    <property type="entry name" value="Chromo-like_dom_sf"/>
</dbReference>
<dbReference type="EMBL" id="JH993855">
    <property type="protein sequence ID" value="ELQ76331.1"/>
    <property type="molecule type" value="Genomic_DNA"/>
</dbReference>
<dbReference type="InterPro" id="IPR008251">
    <property type="entry name" value="Chromo_shadow_dom"/>
</dbReference>
<dbReference type="OrthoDB" id="2194250at2759"/>
<dbReference type="OMA" id="NERCPQV"/>
<dbReference type="Pfam" id="PF00385">
    <property type="entry name" value="Chromo"/>
    <property type="match status" value="1"/>
</dbReference>
<feature type="domain" description="Chromo" evidence="3">
    <location>
        <begin position="7"/>
        <end position="65"/>
    </location>
</feature>
<dbReference type="Proteomes" id="UP000011185">
    <property type="component" value="Unassembled WGS sequence"/>
</dbReference>
<dbReference type="Gene3D" id="2.40.50.40">
    <property type="match status" value="2"/>
</dbReference>